<name>A0ABS2PFQ5_9BACL</name>
<dbReference type="Proteomes" id="UP000741863">
    <property type="component" value="Unassembled WGS sequence"/>
</dbReference>
<gene>
    <name evidence="1" type="ORF">JOD17_003197</name>
</gene>
<reference evidence="1 2" key="1">
    <citation type="submission" date="2021-01" db="EMBL/GenBank/DDBJ databases">
        <title>Genomic Encyclopedia of Type Strains, Phase IV (KMG-IV): sequencing the most valuable type-strain genomes for metagenomic binning, comparative biology and taxonomic classification.</title>
        <authorList>
            <person name="Goeker M."/>
        </authorList>
    </citation>
    <scope>NUCLEOTIDE SEQUENCE [LARGE SCALE GENOMIC DNA]</scope>
    <source>
        <strain evidence="1 2">DSM 25540</strain>
    </source>
</reference>
<comment type="caution">
    <text evidence="1">The sequence shown here is derived from an EMBL/GenBank/DDBJ whole genome shotgun (WGS) entry which is preliminary data.</text>
</comment>
<evidence type="ECO:0008006" key="3">
    <source>
        <dbReference type="Google" id="ProtNLM"/>
    </source>
</evidence>
<dbReference type="RefSeq" id="WP_204698847.1">
    <property type="nucleotide sequence ID" value="NZ_JAFBEC010000009.1"/>
</dbReference>
<proteinExistence type="predicted"/>
<dbReference type="EMBL" id="JAFBEC010000009">
    <property type="protein sequence ID" value="MBM7634097.1"/>
    <property type="molecule type" value="Genomic_DNA"/>
</dbReference>
<accession>A0ABS2PFQ5</accession>
<organism evidence="1 2">
    <name type="scientific">Geomicrobium sediminis</name>
    <dbReference type="NCBI Taxonomy" id="1347788"/>
    <lineage>
        <taxon>Bacteria</taxon>
        <taxon>Bacillati</taxon>
        <taxon>Bacillota</taxon>
        <taxon>Bacilli</taxon>
        <taxon>Bacillales</taxon>
        <taxon>Geomicrobium</taxon>
    </lineage>
</organism>
<keyword evidence="2" id="KW-1185">Reference proteome</keyword>
<evidence type="ECO:0000313" key="2">
    <source>
        <dbReference type="Proteomes" id="UP000741863"/>
    </source>
</evidence>
<protein>
    <recommendedName>
        <fullName evidence="3">DNA-binding protein</fullName>
    </recommendedName>
</protein>
<evidence type="ECO:0000313" key="1">
    <source>
        <dbReference type="EMBL" id="MBM7634097.1"/>
    </source>
</evidence>
<sequence>MNHHIKNREELNAFMHKYIVTPGEATEMLGITRQRLTKLVNDGRLIPVKQFGKTTVYYKPDLEVLKKELELGREKYRPYDQ</sequence>